<feature type="transmembrane region" description="Helical" evidence="2">
    <location>
        <begin position="1307"/>
        <end position="1329"/>
    </location>
</feature>
<organism evidence="4 5">
    <name type="scientific">Cymbomonas tetramitiformis</name>
    <dbReference type="NCBI Taxonomy" id="36881"/>
    <lineage>
        <taxon>Eukaryota</taxon>
        <taxon>Viridiplantae</taxon>
        <taxon>Chlorophyta</taxon>
        <taxon>Pyramimonadophyceae</taxon>
        <taxon>Pyramimonadales</taxon>
        <taxon>Pyramimonadaceae</taxon>
        <taxon>Cymbomonas</taxon>
    </lineage>
</organism>
<dbReference type="EMBL" id="LGRX02033942">
    <property type="protein sequence ID" value="KAK3239361.1"/>
    <property type="molecule type" value="Genomic_DNA"/>
</dbReference>
<keyword evidence="2" id="KW-0472">Membrane</keyword>
<accession>A0AAE0ESW2</accession>
<dbReference type="Pfam" id="PF16403">
    <property type="entry name" value="Bact_surface_Ig-like"/>
    <property type="match status" value="1"/>
</dbReference>
<feature type="region of interest" description="Disordered" evidence="1">
    <location>
        <begin position="1476"/>
        <end position="1507"/>
    </location>
</feature>
<feature type="compositionally biased region" description="Low complexity" evidence="1">
    <location>
        <begin position="754"/>
        <end position="767"/>
    </location>
</feature>
<comment type="caution">
    <text evidence="4">The sequence shown here is derived from an EMBL/GenBank/DDBJ whole genome shotgun (WGS) entry which is preliminary data.</text>
</comment>
<dbReference type="Proteomes" id="UP001190700">
    <property type="component" value="Unassembled WGS sequence"/>
</dbReference>
<keyword evidence="2" id="KW-0812">Transmembrane</keyword>
<feature type="transmembrane region" description="Helical" evidence="2">
    <location>
        <begin position="1192"/>
        <end position="1212"/>
    </location>
</feature>
<evidence type="ECO:0000259" key="3">
    <source>
        <dbReference type="Pfam" id="PF16403"/>
    </source>
</evidence>
<reference evidence="4 5" key="1">
    <citation type="journal article" date="2015" name="Genome Biol. Evol.">
        <title>Comparative Genomics of a Bacterivorous Green Alga Reveals Evolutionary Causalities and Consequences of Phago-Mixotrophic Mode of Nutrition.</title>
        <authorList>
            <person name="Burns J.A."/>
            <person name="Paasch A."/>
            <person name="Narechania A."/>
            <person name="Kim E."/>
        </authorList>
    </citation>
    <scope>NUCLEOTIDE SEQUENCE [LARGE SCALE GENOMIC DNA]</scope>
    <source>
        <strain evidence="4 5">PLY_AMNH</strain>
    </source>
</reference>
<evidence type="ECO:0000256" key="1">
    <source>
        <dbReference type="SAM" id="MobiDB-lite"/>
    </source>
</evidence>
<feature type="region of interest" description="Disordered" evidence="1">
    <location>
        <begin position="726"/>
        <end position="788"/>
    </location>
</feature>
<dbReference type="InterPro" id="IPR013783">
    <property type="entry name" value="Ig-like_fold"/>
</dbReference>
<dbReference type="Gene3D" id="2.60.40.10">
    <property type="entry name" value="Immunoglobulins"/>
    <property type="match status" value="2"/>
</dbReference>
<feature type="region of interest" description="Disordered" evidence="1">
    <location>
        <begin position="664"/>
        <end position="692"/>
    </location>
</feature>
<name>A0AAE0ESW2_9CHLO</name>
<evidence type="ECO:0000313" key="5">
    <source>
        <dbReference type="Proteomes" id="UP001190700"/>
    </source>
</evidence>
<proteinExistence type="predicted"/>
<evidence type="ECO:0000313" key="4">
    <source>
        <dbReference type="EMBL" id="KAK3239361.1"/>
    </source>
</evidence>
<evidence type="ECO:0000256" key="2">
    <source>
        <dbReference type="SAM" id="Phobius"/>
    </source>
</evidence>
<keyword evidence="5" id="KW-1185">Reference proteome</keyword>
<keyword evidence="2" id="KW-1133">Transmembrane helix</keyword>
<protein>
    <recommendedName>
        <fullName evidence="3">Pesticidal crystal protein Cry22Aa Ig-like domain-containing protein</fullName>
    </recommendedName>
</protein>
<feature type="domain" description="Pesticidal crystal protein Cry22Aa Ig-like" evidence="3">
    <location>
        <begin position="176"/>
        <end position="237"/>
    </location>
</feature>
<feature type="compositionally biased region" description="Basic and acidic residues" evidence="1">
    <location>
        <begin position="1476"/>
        <end position="1501"/>
    </location>
</feature>
<gene>
    <name evidence="4" type="ORF">CYMTET_50710</name>
</gene>
<feature type="compositionally biased region" description="Polar residues" evidence="1">
    <location>
        <begin position="821"/>
        <end position="832"/>
    </location>
</feature>
<feature type="compositionally biased region" description="Acidic residues" evidence="1">
    <location>
        <begin position="739"/>
        <end position="753"/>
    </location>
</feature>
<feature type="transmembrane region" description="Helical" evidence="2">
    <location>
        <begin position="1233"/>
        <end position="1255"/>
    </location>
</feature>
<feature type="region of interest" description="Disordered" evidence="1">
    <location>
        <begin position="801"/>
        <end position="833"/>
    </location>
</feature>
<dbReference type="InterPro" id="IPR032179">
    <property type="entry name" value="Cry22Aa_Ig-like"/>
</dbReference>
<sequence length="1590" mass="172250">MPVVPDTEAPVITMAGKSKEEVPQGESYIDPGATAYDMYDGFVDVVVAGLEAVSTATLTAEPFLLAYSANDDAGNVAAVKYRQVAVIARCAAPSYYCPDLGLCAECVIVTSGAGISCLCLPAVSADASSGSVAEYTSPVQRDTAPPRIALNVGPGGVAAATSSGDFVVVHHVEALQVWEDPGFSATDTVAGNLTAEVTIFGDVDTAAPTGELPCILEYNVVDAAGNAAATARRYVYVVDSCAEFGEVTCDSTSACSVDGGCFGLRSHLEEREAGLVRTPPVVDLRGDALVQVRQTELYELCSQEHPYVSKCDRGVHVSDEVDTGLEARVVVRGLGGRQVLDTSVPGVHNISFLVVNSAGLQSEAIRQVEVLAACEHSEPGCLMPSRTLDATENSAPNLTLLEAGPVLAYVAVPQHSTYEACAAGEAPREGALCDPGVMASDAEDGDLTQEALACAPACESPAACAGYEYAVKGIVGCLNTSAEVGTMFSIDFVVYDHARPAMNATATRIVTISSPCPVGDVWCSGVCSPVACDLRDELLGLFGTAATRRRHLREAASSVSLPEAHVAQLQAKSVELRDAFEELRASLAHSRVSAATSAQGLAEVWGTGLEAEMDNQANLSASATELQQRAGHVALAPELKTQALVDLKGERAAAATNLRKAALATGGGQSPAGPLLGSESWKRASGDLEPPPPPLSCEIAYLDTRSYLFDVPSVVPRATSAPTAALGVTDAAARAPDSREEDEEEEAMMDEETPTATPTPTTAGPTTRNASLSAGEEQPDMVNRTWWPDLGSLSSGRKLLARKGASGGKRTSFTEGDRTIDSQAGTDSTGSEGQEEVLSVYLNKSFQVPTYLVRGANRVVGGMLVELRREERTSAVDFDNKHCTRRFAMLGAACRDPSLPTPDKVGLDAVFHDRSDLYDPLVVEAAGSYYNLSHPAGEVRLEEPPHLPFGFRHREPLGESFPVWLDAGLVSWRAQQLGLLMQQGRYFNEGAAHLNASIITYQATARVFARMTMSFDLDASGSVLARVSIDVLPVGSGEWQLDTCQVLTLVWALAVLGALAFASRALVEVVHELMQKHHSQWCWKMASELMLTTETAMMLLLLLQGVAIGLRYASEVHRLGLEVPMTYEVYDDLYANGNYLMPAKSSSSGEGVVGPDAAGLAPRWMLEDDEVGLERFLSMVDDLETLTGLERAYWGLQMVIVVLMIWQLLEAANFHQRMNFVLATLREAFMDDLLYFFMVLGLLQTQLGAAGHILFGARFETYSRQVDTLVNQYYCTITGEWSLLNPIIKTQELGLEFTAVDMFVANLYYFMNASFIHLVLLNFLMVIMADAQQEVKDGFDSPHSHGPNGLLVKNPHGQFHSIGFFLEIPELFINWFRTKTVVDEVDGLSRRLRWALMKADMKMRMKPQRTTVSQENSEFKALLAAFYSCRQIALLQMRMPITQEQRALLEGKLWSEAQKQYHDLACQALGVQQAMEEQKKRAQREAERHHHKQSRELERANGRRRHRRQHRALFKDLTTAQCQLDAARDHLQRQHARLEQCLLGLGLLGLDYRNSHLTMMPLCTLNEAMVIIENPVELGALASTSLSAEN</sequence>
<feature type="transmembrane region" description="Helical" evidence="2">
    <location>
        <begin position="1046"/>
        <end position="1067"/>
    </location>
</feature>